<protein>
    <submittedName>
        <fullName evidence="5">NAD(P)H-dependent flavin oxidoreductase YrpB (Nitropropane dioxygenase family)</fullName>
    </submittedName>
</protein>
<keyword evidence="6" id="KW-1185">Reference proteome</keyword>
<proteinExistence type="predicted"/>
<dbReference type="Proteomes" id="UP000315677">
    <property type="component" value="Unassembled WGS sequence"/>
</dbReference>
<evidence type="ECO:0000256" key="4">
    <source>
        <dbReference type="SAM" id="MobiDB-lite"/>
    </source>
</evidence>
<dbReference type="EMBL" id="VFPA01000008">
    <property type="protein sequence ID" value="TQM01862.1"/>
    <property type="molecule type" value="Genomic_DNA"/>
</dbReference>
<keyword evidence="5" id="KW-0223">Dioxygenase</keyword>
<dbReference type="AlphaFoldDB" id="A0A543CXL8"/>
<evidence type="ECO:0000313" key="6">
    <source>
        <dbReference type="Proteomes" id="UP000315677"/>
    </source>
</evidence>
<accession>A0A543CXL8</accession>
<keyword evidence="1" id="KW-0285">Flavoprotein</keyword>
<evidence type="ECO:0000256" key="1">
    <source>
        <dbReference type="ARBA" id="ARBA00022630"/>
    </source>
</evidence>
<dbReference type="InterPro" id="IPR004136">
    <property type="entry name" value="NMO"/>
</dbReference>
<dbReference type="SUPFAM" id="SSF51412">
    <property type="entry name" value="Inosine monophosphate dehydrogenase (IMPDH)"/>
    <property type="match status" value="1"/>
</dbReference>
<organism evidence="5 6">
    <name type="scientific">Pseudonocardia kunmingensis</name>
    <dbReference type="NCBI Taxonomy" id="630975"/>
    <lineage>
        <taxon>Bacteria</taxon>
        <taxon>Bacillati</taxon>
        <taxon>Actinomycetota</taxon>
        <taxon>Actinomycetes</taxon>
        <taxon>Pseudonocardiales</taxon>
        <taxon>Pseudonocardiaceae</taxon>
        <taxon>Pseudonocardia</taxon>
    </lineage>
</organism>
<dbReference type="InterPro" id="IPR013785">
    <property type="entry name" value="Aldolase_TIM"/>
</dbReference>
<dbReference type="CDD" id="cd04730">
    <property type="entry name" value="NPD_like"/>
    <property type="match status" value="1"/>
</dbReference>
<feature type="compositionally biased region" description="Basic and acidic residues" evidence="4">
    <location>
        <begin position="290"/>
        <end position="299"/>
    </location>
</feature>
<name>A0A543CXL8_9PSEU</name>
<dbReference type="RefSeq" id="WP_246107141.1">
    <property type="nucleotide sequence ID" value="NZ_VFPA01000008.1"/>
</dbReference>
<dbReference type="PANTHER" id="PTHR32332">
    <property type="entry name" value="2-NITROPROPANE DIOXYGENASE"/>
    <property type="match status" value="1"/>
</dbReference>
<gene>
    <name evidence="5" type="ORF">FB558_8380</name>
</gene>
<feature type="region of interest" description="Disordered" evidence="4">
    <location>
        <begin position="273"/>
        <end position="303"/>
    </location>
</feature>
<reference evidence="5 6" key="1">
    <citation type="submission" date="2019-06" db="EMBL/GenBank/DDBJ databases">
        <title>Sequencing the genomes of 1000 actinobacteria strains.</title>
        <authorList>
            <person name="Klenk H.-P."/>
        </authorList>
    </citation>
    <scope>NUCLEOTIDE SEQUENCE [LARGE SCALE GENOMIC DNA]</scope>
    <source>
        <strain evidence="5 6">DSM 45301</strain>
    </source>
</reference>
<evidence type="ECO:0000256" key="3">
    <source>
        <dbReference type="ARBA" id="ARBA00023002"/>
    </source>
</evidence>
<dbReference type="Gene3D" id="3.20.20.70">
    <property type="entry name" value="Aldolase class I"/>
    <property type="match status" value="1"/>
</dbReference>
<evidence type="ECO:0000313" key="5">
    <source>
        <dbReference type="EMBL" id="TQM01862.1"/>
    </source>
</evidence>
<sequence length="375" mass="39275">MIRTALTDLLGIDAPLVGFNRSPAVVAEVSKAGGLGVLAVSAYSPAELDAQLTWIEEQVQGSPYGVDLLVPGNTTAGDPSDLLASLRAQIPDQHREFIAGLLRRYDIPEEASAEGRVMSEFAANLDPSRVAPLLDVVFSHRIALFANALGVPPPEVVARARSAGVVVASLVGKPEHARRQLDTGVDVLVAQGTEAGGHTGTIASTVLTPEIVDLAGDVPVLAAGGIATGRQMAAALALGAAGVWCGSVWLSSHEDITPEVVKRKFLAATSSDTLRSTTRTGKPARQLRSSWHDEWERAGSPEPLPMPLQPLLVGEAWDRIDAAASAGHAKAAELESFFIGQVVGGFTELRPAGEIARSLVADCEKQIEVLAGLRH</sequence>
<evidence type="ECO:0000256" key="2">
    <source>
        <dbReference type="ARBA" id="ARBA00022643"/>
    </source>
</evidence>
<keyword evidence="2" id="KW-0288">FMN</keyword>
<dbReference type="GO" id="GO:0018580">
    <property type="term" value="F:nitronate monooxygenase activity"/>
    <property type="evidence" value="ECO:0007669"/>
    <property type="project" value="InterPro"/>
</dbReference>
<dbReference type="PANTHER" id="PTHR32332:SF38">
    <property type="entry name" value="MONOOXYGENASE RV1533-RELATED"/>
    <property type="match status" value="1"/>
</dbReference>
<comment type="caution">
    <text evidence="5">The sequence shown here is derived from an EMBL/GenBank/DDBJ whole genome shotgun (WGS) entry which is preliminary data.</text>
</comment>
<keyword evidence="3" id="KW-0560">Oxidoreductase</keyword>
<dbReference type="GO" id="GO:0051213">
    <property type="term" value="F:dioxygenase activity"/>
    <property type="evidence" value="ECO:0007669"/>
    <property type="project" value="UniProtKB-KW"/>
</dbReference>
<dbReference type="Pfam" id="PF03060">
    <property type="entry name" value="NMO"/>
    <property type="match status" value="1"/>
</dbReference>